<gene>
    <name evidence="11" type="ORF">CONCODRAFT_83801</name>
</gene>
<keyword evidence="12" id="KW-1185">Reference proteome</keyword>
<keyword evidence="5" id="KW-0378">Hydrolase</keyword>
<comment type="catalytic activity">
    <reaction evidence="9">
        <text>O-phospho-L-tyrosyl-[protein] + H2O = L-tyrosyl-[protein] + phosphate</text>
        <dbReference type="Rhea" id="RHEA:10684"/>
        <dbReference type="Rhea" id="RHEA-COMP:10136"/>
        <dbReference type="Rhea" id="RHEA-COMP:20101"/>
        <dbReference type="ChEBI" id="CHEBI:15377"/>
        <dbReference type="ChEBI" id="CHEBI:43474"/>
        <dbReference type="ChEBI" id="CHEBI:46858"/>
        <dbReference type="ChEBI" id="CHEBI:61978"/>
        <dbReference type="EC" id="3.1.3.48"/>
    </reaction>
</comment>
<dbReference type="Gene3D" id="3.90.190.10">
    <property type="entry name" value="Protein tyrosine phosphatase superfamily"/>
    <property type="match status" value="1"/>
</dbReference>
<accession>A0A137PCX0</accession>
<dbReference type="Pfam" id="PF03162">
    <property type="entry name" value="Y_phosphatase2"/>
    <property type="match status" value="1"/>
</dbReference>
<keyword evidence="6" id="KW-0904">Protein phosphatase</keyword>
<dbReference type="InterPro" id="IPR004861">
    <property type="entry name" value="Siw14-like"/>
</dbReference>
<evidence type="ECO:0000256" key="7">
    <source>
        <dbReference type="ARBA" id="ARBA00037204"/>
    </source>
</evidence>
<dbReference type="FunFam" id="3.90.190.10:FF:000035">
    <property type="entry name" value="Tyrosine phosphatase, putative"/>
    <property type="match status" value="1"/>
</dbReference>
<evidence type="ECO:0000256" key="8">
    <source>
        <dbReference type="ARBA" id="ARBA00039934"/>
    </source>
</evidence>
<evidence type="ECO:0000256" key="3">
    <source>
        <dbReference type="ARBA" id="ARBA00013064"/>
    </source>
</evidence>
<dbReference type="PRINTS" id="PR01911">
    <property type="entry name" value="PFDSPHPHTASE"/>
</dbReference>
<dbReference type="OMA" id="PWNPISE"/>
<dbReference type="InterPro" id="IPR020422">
    <property type="entry name" value="TYR_PHOSPHATASE_DUAL_dom"/>
</dbReference>
<evidence type="ECO:0000256" key="9">
    <source>
        <dbReference type="ARBA" id="ARBA00051722"/>
    </source>
</evidence>
<dbReference type="GO" id="GO:0005737">
    <property type="term" value="C:cytoplasm"/>
    <property type="evidence" value="ECO:0007669"/>
    <property type="project" value="UniProtKB-SubCell"/>
</dbReference>
<evidence type="ECO:0000256" key="2">
    <source>
        <dbReference type="ARBA" id="ARBA00009580"/>
    </source>
</evidence>
<dbReference type="AlphaFoldDB" id="A0A137PCX0"/>
<reference evidence="11 12" key="1">
    <citation type="journal article" date="2015" name="Genome Biol. Evol.">
        <title>Phylogenomic analyses indicate that early fungi evolved digesting cell walls of algal ancestors of land plants.</title>
        <authorList>
            <person name="Chang Y."/>
            <person name="Wang S."/>
            <person name="Sekimoto S."/>
            <person name="Aerts A.L."/>
            <person name="Choi C."/>
            <person name="Clum A."/>
            <person name="LaButti K.M."/>
            <person name="Lindquist E.A."/>
            <person name="Yee Ngan C."/>
            <person name="Ohm R.A."/>
            <person name="Salamov A.A."/>
            <person name="Grigoriev I.V."/>
            <person name="Spatafora J.W."/>
            <person name="Berbee M.L."/>
        </authorList>
    </citation>
    <scope>NUCLEOTIDE SEQUENCE [LARGE SCALE GENOMIC DNA]</scope>
    <source>
        <strain evidence="11 12">NRRL 28638</strain>
    </source>
</reference>
<proteinExistence type="inferred from homology"/>
<evidence type="ECO:0000256" key="6">
    <source>
        <dbReference type="ARBA" id="ARBA00022912"/>
    </source>
</evidence>
<comment type="subcellular location">
    <subcellularLocation>
        <location evidence="1">Cytoplasm</location>
    </subcellularLocation>
</comment>
<evidence type="ECO:0000256" key="4">
    <source>
        <dbReference type="ARBA" id="ARBA00022490"/>
    </source>
</evidence>
<dbReference type="EC" id="3.1.3.48" evidence="3"/>
<evidence type="ECO:0000313" key="11">
    <source>
        <dbReference type="EMBL" id="KXN72846.1"/>
    </source>
</evidence>
<dbReference type="InterPro" id="IPR020428">
    <property type="entry name" value="PFA-DSPs"/>
</dbReference>
<dbReference type="SUPFAM" id="SSF52799">
    <property type="entry name" value="(Phosphotyrosine protein) phosphatases II"/>
    <property type="match status" value="1"/>
</dbReference>
<comment type="similarity">
    <text evidence="2">Belongs to the protein-tyrosine phosphatase family.</text>
</comment>
<dbReference type="GO" id="GO:0004725">
    <property type="term" value="F:protein tyrosine phosphatase activity"/>
    <property type="evidence" value="ECO:0007669"/>
    <property type="project" value="UniProtKB-EC"/>
</dbReference>
<keyword evidence="4" id="KW-0963">Cytoplasm</keyword>
<feature type="domain" description="Tyrosine-protein phosphatase" evidence="10">
    <location>
        <begin position="11"/>
        <end position="160"/>
    </location>
</feature>
<dbReference type="CDD" id="cd14531">
    <property type="entry name" value="PFA-DSP_Oca1"/>
    <property type="match status" value="1"/>
</dbReference>
<sequence length="166" mass="19283">MNLQHLIPPINFGLVEENLYRSGQPNELNFPFLETLNLKTIIWLAAEEPNDNFLNFIDEQGIQFHHLGVTSNLNGWDPISEHAVIQSLELILNMVNYPLMIMCNLGRHRTGTVVGCLRKLQGWSLTSIFEEYRRYVGQKIRILNEQFIELFDIDLVNIPQPPPDWL</sequence>
<protein>
    <recommendedName>
        <fullName evidence="8">Putative tyrosine-protein phosphatase OCA1</fullName>
        <ecNumber evidence="3">3.1.3.48</ecNumber>
    </recommendedName>
</protein>
<dbReference type="STRING" id="796925.A0A137PCX0"/>
<evidence type="ECO:0000256" key="5">
    <source>
        <dbReference type="ARBA" id="ARBA00022801"/>
    </source>
</evidence>
<evidence type="ECO:0000256" key="1">
    <source>
        <dbReference type="ARBA" id="ARBA00004496"/>
    </source>
</evidence>
<evidence type="ECO:0000259" key="10">
    <source>
        <dbReference type="PROSITE" id="PS50054"/>
    </source>
</evidence>
<organism evidence="11 12">
    <name type="scientific">Conidiobolus coronatus (strain ATCC 28846 / CBS 209.66 / NRRL 28638)</name>
    <name type="common">Delacroixia coronata</name>
    <dbReference type="NCBI Taxonomy" id="796925"/>
    <lineage>
        <taxon>Eukaryota</taxon>
        <taxon>Fungi</taxon>
        <taxon>Fungi incertae sedis</taxon>
        <taxon>Zoopagomycota</taxon>
        <taxon>Entomophthoromycotina</taxon>
        <taxon>Entomophthoromycetes</taxon>
        <taxon>Entomophthorales</taxon>
        <taxon>Ancylistaceae</taxon>
        <taxon>Conidiobolus</taxon>
    </lineage>
</organism>
<dbReference type="EMBL" id="KQ964445">
    <property type="protein sequence ID" value="KXN72846.1"/>
    <property type="molecule type" value="Genomic_DNA"/>
</dbReference>
<dbReference type="PANTHER" id="PTHR31126">
    <property type="entry name" value="TYROSINE-PROTEIN PHOSPHATASE"/>
    <property type="match status" value="1"/>
</dbReference>
<evidence type="ECO:0000313" key="12">
    <source>
        <dbReference type="Proteomes" id="UP000070444"/>
    </source>
</evidence>
<dbReference type="OrthoDB" id="6375174at2759"/>
<dbReference type="PROSITE" id="PS50054">
    <property type="entry name" value="TYR_PHOSPHATASE_DUAL"/>
    <property type="match status" value="1"/>
</dbReference>
<dbReference type="InterPro" id="IPR029021">
    <property type="entry name" value="Prot-tyrosine_phosphatase-like"/>
</dbReference>
<dbReference type="Proteomes" id="UP000070444">
    <property type="component" value="Unassembled WGS sequence"/>
</dbReference>
<dbReference type="PANTHER" id="PTHR31126:SF8">
    <property type="entry name" value="TYROSINE-PROTEIN PHOSPHATASE OCA1-RELATED"/>
    <property type="match status" value="1"/>
</dbReference>
<name>A0A137PCX0_CONC2</name>
<comment type="function">
    <text evidence="7">Putative tyrosine-protein phosphatase required for protection against superoxide stress.</text>
</comment>